<evidence type="ECO:0000256" key="5">
    <source>
        <dbReference type="ARBA" id="ARBA00022741"/>
    </source>
</evidence>
<evidence type="ECO:0000256" key="2">
    <source>
        <dbReference type="ARBA" id="ARBA00008398"/>
    </source>
</evidence>
<dbReference type="InterPro" id="IPR050311">
    <property type="entry name" value="ORC1/CDC6"/>
</dbReference>
<comment type="subcellular location">
    <subcellularLocation>
        <location evidence="1 10">Nucleus</location>
    </subcellularLocation>
</comment>
<dbReference type="Gene3D" id="1.10.8.60">
    <property type="match status" value="1"/>
</dbReference>
<evidence type="ECO:0000313" key="14">
    <source>
        <dbReference type="Proteomes" id="UP000054549"/>
    </source>
</evidence>
<name>A0A0C2WJ42_AMAMK</name>
<feature type="compositionally biased region" description="Basic residues" evidence="11">
    <location>
        <begin position="219"/>
        <end position="230"/>
    </location>
</feature>
<feature type="region of interest" description="Disordered" evidence="11">
    <location>
        <begin position="363"/>
        <end position="442"/>
    </location>
</feature>
<dbReference type="PROSITE" id="PS51038">
    <property type="entry name" value="BAH"/>
    <property type="match status" value="1"/>
</dbReference>
<evidence type="ECO:0000256" key="4">
    <source>
        <dbReference type="ARBA" id="ARBA00022723"/>
    </source>
</evidence>
<feature type="compositionally biased region" description="Low complexity" evidence="11">
    <location>
        <begin position="410"/>
        <end position="420"/>
    </location>
</feature>
<dbReference type="InterPro" id="IPR054425">
    <property type="entry name" value="Cdc6_ORC1-like_ATPase_lid"/>
</dbReference>
<gene>
    <name evidence="13" type="ORF">M378DRAFT_88947</name>
</gene>
<dbReference type="Pfam" id="PF01426">
    <property type="entry name" value="BAH"/>
    <property type="match status" value="1"/>
</dbReference>
<dbReference type="SUPFAM" id="SSF52540">
    <property type="entry name" value="P-loop containing nucleoside triphosphate hydrolases"/>
    <property type="match status" value="1"/>
</dbReference>
<feature type="compositionally biased region" description="Acidic residues" evidence="11">
    <location>
        <begin position="329"/>
        <end position="344"/>
    </location>
</feature>
<evidence type="ECO:0000313" key="13">
    <source>
        <dbReference type="EMBL" id="KIL56686.1"/>
    </source>
</evidence>
<comment type="function">
    <text evidence="10">Component of the origin recognition complex (ORC) that binds origins of replication. DNA-binding is ATP-dependent, however specific DNA sequences that define origins of replication have not been identified so far. ORC is required to assemble the pre-replication complex necessary to initiate DNA replication.</text>
</comment>
<dbReference type="FunCoup" id="A0A0C2WJ42">
    <property type="interactions" value="182"/>
</dbReference>
<dbReference type="GO" id="GO:0016887">
    <property type="term" value="F:ATP hydrolysis activity"/>
    <property type="evidence" value="ECO:0007669"/>
    <property type="project" value="InterPro"/>
</dbReference>
<dbReference type="PANTHER" id="PTHR10763">
    <property type="entry name" value="CELL DIVISION CONTROL PROTEIN 6-RELATED"/>
    <property type="match status" value="1"/>
</dbReference>
<feature type="region of interest" description="Disordered" evidence="11">
    <location>
        <begin position="301"/>
        <end position="344"/>
    </location>
</feature>
<dbReference type="AlphaFoldDB" id="A0A0C2WJ42"/>
<keyword evidence="9 10" id="KW-0539">Nucleus</keyword>
<dbReference type="InterPro" id="IPR003959">
    <property type="entry name" value="ATPase_AAA_core"/>
</dbReference>
<protein>
    <recommendedName>
        <fullName evidence="10">Origin recognition complex subunit 1</fullName>
    </recommendedName>
</protein>
<dbReference type="GO" id="GO:0033314">
    <property type="term" value="P:mitotic DNA replication checkpoint signaling"/>
    <property type="evidence" value="ECO:0007669"/>
    <property type="project" value="TreeGrafter"/>
</dbReference>
<accession>A0A0C2WJ42</accession>
<dbReference type="STRING" id="946122.A0A0C2WJ42"/>
<keyword evidence="7" id="KW-0460">Magnesium</keyword>
<sequence>MTVPLTPRRSKRFQPLATPSREKRDDLLCKWNSEPVYTRPTNLEHDILPDERENYNEEEDDERETRFFESFRMMQRKAGQFRTPKGTRKSEKDAPTMEQVYRVGDTVLVETSTWSQTKRPPSIAVIVAMWDIRTIEGRMGEADTDGSKMRIRIHWLLRPSELASVRANRETLPNEIFYSLSSTEILFPEAIVGRCTVSTAPIQHSPSKLTKALNNRRSASPKKQIKKSGKRVADDDEEVNEPPSVENENHFYCRFAVNSMRGIFYEFDWSMHHQTALEATSAVPHDETEWGIGSEWEVIPSLAPSRSSNKQATKGRLPRQKAKVHSESESEDGGGDGTEDEYKDFDAGIEDNEDDELLLGHHEAQQSSEEEEEADKDSEGMEPRTPRKKRGRRSTISSRTPSPRKRARTTRTTTVVQPTPHSKRRSSVSSPRKSGTSKKFQMPAQPVPYMSFDLSHLPKDPWLRAMHVLHVGSRPDALPCREEEFQNVLTCVGELLEEGSGGCIYISGVPGTGKTATVHAVVRELKRMAQDNETSPFTYVEINGLKIPEPSTAYTLLWEGVSGYDVVKEGHLNISAKESLKALTQHFNGGGSGRGRGPGGHACIVLMDELDQLVTTKQDVVYNFFNWPTLVESKLIVIAVANTMDLPERVMSGRVRSRLGMVRINFQPYTTQQLEQIVKSRLESAKEGLEKGKDKDVIAPDGIKFAAMKVSSITGDARRALDICRRTVELVALNRKTARTADVKEVIQAMQNSPTAAYLRDCSFHERLMLASMLKCIKREGVDEIRWGEVQNQHLIYMNVLPSERDSSRKPTTGELGVVLDSLVAARALLVEDQSLARQDGERRVLLNLEQSEVERVLSEMGGTGWKNVLNN</sequence>
<dbReference type="InterPro" id="IPR043151">
    <property type="entry name" value="BAH_sf"/>
</dbReference>
<feature type="region of interest" description="Disordered" evidence="11">
    <location>
        <begin position="1"/>
        <end position="24"/>
    </location>
</feature>
<evidence type="ECO:0000256" key="3">
    <source>
        <dbReference type="ARBA" id="ARBA00022705"/>
    </source>
</evidence>
<dbReference type="HOGENOM" id="CLU_012774_1_0_1"/>
<dbReference type="Gene3D" id="3.40.50.300">
    <property type="entry name" value="P-loop containing nucleotide triphosphate hydrolases"/>
    <property type="match status" value="1"/>
</dbReference>
<feature type="compositionally biased region" description="Low complexity" evidence="11">
    <location>
        <begin position="427"/>
        <end position="438"/>
    </location>
</feature>
<dbReference type="CDD" id="cd00009">
    <property type="entry name" value="AAA"/>
    <property type="match status" value="1"/>
</dbReference>
<dbReference type="PANTHER" id="PTHR10763:SF23">
    <property type="entry name" value="ORIGIN RECOGNITION COMPLEX SUBUNIT 1"/>
    <property type="match status" value="1"/>
</dbReference>
<evidence type="ECO:0000256" key="1">
    <source>
        <dbReference type="ARBA" id="ARBA00004123"/>
    </source>
</evidence>
<dbReference type="InterPro" id="IPR003593">
    <property type="entry name" value="AAA+_ATPase"/>
</dbReference>
<evidence type="ECO:0000259" key="12">
    <source>
        <dbReference type="PROSITE" id="PS51038"/>
    </source>
</evidence>
<feature type="domain" description="BAH" evidence="12">
    <location>
        <begin position="99"/>
        <end position="268"/>
    </location>
</feature>
<dbReference type="GO" id="GO:0046872">
    <property type="term" value="F:metal ion binding"/>
    <property type="evidence" value="ECO:0007669"/>
    <property type="project" value="UniProtKB-KW"/>
</dbReference>
<dbReference type="Pfam" id="PF00004">
    <property type="entry name" value="AAA"/>
    <property type="match status" value="1"/>
</dbReference>
<dbReference type="GO" id="GO:0003688">
    <property type="term" value="F:DNA replication origin binding"/>
    <property type="evidence" value="ECO:0007669"/>
    <property type="project" value="UniProtKB-ARBA"/>
</dbReference>
<keyword evidence="14" id="KW-1185">Reference proteome</keyword>
<dbReference type="InterPro" id="IPR027417">
    <property type="entry name" value="P-loop_NTPase"/>
</dbReference>
<proteinExistence type="inferred from homology"/>
<comment type="subunit">
    <text evidence="10">ORC is composed of six subunits.</text>
</comment>
<dbReference type="Pfam" id="PF22606">
    <property type="entry name" value="Cdc6-ORC-like_ATPase_lid"/>
    <property type="match status" value="1"/>
</dbReference>
<comment type="similarity">
    <text evidence="2 10">Belongs to the ORC1 family.</text>
</comment>
<dbReference type="InParanoid" id="A0A0C2WJ42"/>
<dbReference type="OrthoDB" id="1926878at2759"/>
<evidence type="ECO:0000256" key="11">
    <source>
        <dbReference type="SAM" id="MobiDB-lite"/>
    </source>
</evidence>
<dbReference type="Proteomes" id="UP000054549">
    <property type="component" value="Unassembled WGS sequence"/>
</dbReference>
<dbReference type="Gene3D" id="2.30.30.490">
    <property type="match status" value="1"/>
</dbReference>
<evidence type="ECO:0000256" key="9">
    <source>
        <dbReference type="ARBA" id="ARBA00023242"/>
    </source>
</evidence>
<keyword evidence="6 10" id="KW-0067">ATP-binding</keyword>
<organism evidence="13 14">
    <name type="scientific">Amanita muscaria (strain Koide BX008)</name>
    <dbReference type="NCBI Taxonomy" id="946122"/>
    <lineage>
        <taxon>Eukaryota</taxon>
        <taxon>Fungi</taxon>
        <taxon>Dikarya</taxon>
        <taxon>Basidiomycota</taxon>
        <taxon>Agaricomycotina</taxon>
        <taxon>Agaricomycetes</taxon>
        <taxon>Agaricomycetidae</taxon>
        <taxon>Agaricales</taxon>
        <taxon>Pluteineae</taxon>
        <taxon>Amanitaceae</taxon>
        <taxon>Amanita</taxon>
    </lineage>
</organism>
<reference evidence="13 14" key="1">
    <citation type="submission" date="2014-04" db="EMBL/GenBank/DDBJ databases">
        <title>Evolutionary Origins and Diversification of the Mycorrhizal Mutualists.</title>
        <authorList>
            <consortium name="DOE Joint Genome Institute"/>
            <consortium name="Mycorrhizal Genomics Consortium"/>
            <person name="Kohler A."/>
            <person name="Kuo A."/>
            <person name="Nagy L.G."/>
            <person name="Floudas D."/>
            <person name="Copeland A."/>
            <person name="Barry K.W."/>
            <person name="Cichocki N."/>
            <person name="Veneault-Fourrey C."/>
            <person name="LaButti K."/>
            <person name="Lindquist E.A."/>
            <person name="Lipzen A."/>
            <person name="Lundell T."/>
            <person name="Morin E."/>
            <person name="Murat C."/>
            <person name="Riley R."/>
            <person name="Ohm R."/>
            <person name="Sun H."/>
            <person name="Tunlid A."/>
            <person name="Henrissat B."/>
            <person name="Grigoriev I.V."/>
            <person name="Hibbett D.S."/>
            <person name="Martin F."/>
        </authorList>
    </citation>
    <scope>NUCLEOTIDE SEQUENCE [LARGE SCALE GENOMIC DNA]</scope>
    <source>
        <strain evidence="13 14">Koide BX008</strain>
    </source>
</reference>
<keyword evidence="4" id="KW-0479">Metal-binding</keyword>
<feature type="region of interest" description="Disordered" evidence="11">
    <location>
        <begin position="211"/>
        <end position="245"/>
    </location>
</feature>
<keyword evidence="5 10" id="KW-0547">Nucleotide-binding</keyword>
<evidence type="ECO:0000256" key="8">
    <source>
        <dbReference type="ARBA" id="ARBA00023125"/>
    </source>
</evidence>
<dbReference type="EMBL" id="KN818405">
    <property type="protein sequence ID" value="KIL56686.1"/>
    <property type="molecule type" value="Genomic_DNA"/>
</dbReference>
<evidence type="ECO:0000256" key="7">
    <source>
        <dbReference type="ARBA" id="ARBA00022842"/>
    </source>
</evidence>
<dbReference type="GO" id="GO:0006270">
    <property type="term" value="P:DNA replication initiation"/>
    <property type="evidence" value="ECO:0007669"/>
    <property type="project" value="TreeGrafter"/>
</dbReference>
<dbReference type="InterPro" id="IPR001025">
    <property type="entry name" value="BAH_dom"/>
</dbReference>
<dbReference type="SMART" id="SM00382">
    <property type="entry name" value="AAA"/>
    <property type="match status" value="1"/>
</dbReference>
<evidence type="ECO:0000256" key="6">
    <source>
        <dbReference type="ARBA" id="ARBA00022840"/>
    </source>
</evidence>
<dbReference type="FunFam" id="3.40.50.300:FF:000199">
    <property type="entry name" value="Origin recognition complex subunit 1"/>
    <property type="match status" value="1"/>
</dbReference>
<dbReference type="GO" id="GO:0005664">
    <property type="term" value="C:nuclear origin of replication recognition complex"/>
    <property type="evidence" value="ECO:0007669"/>
    <property type="project" value="TreeGrafter"/>
</dbReference>
<dbReference type="GO" id="GO:0005524">
    <property type="term" value="F:ATP binding"/>
    <property type="evidence" value="ECO:0007669"/>
    <property type="project" value="UniProtKB-KW"/>
</dbReference>
<evidence type="ECO:0000256" key="10">
    <source>
        <dbReference type="RuleBase" id="RU365058"/>
    </source>
</evidence>
<dbReference type="CDD" id="cd04370">
    <property type="entry name" value="BAH"/>
    <property type="match status" value="1"/>
</dbReference>
<keyword evidence="8 10" id="KW-0238">DNA-binding</keyword>
<dbReference type="GO" id="GO:0003682">
    <property type="term" value="F:chromatin binding"/>
    <property type="evidence" value="ECO:0007669"/>
    <property type="project" value="InterPro"/>
</dbReference>
<keyword evidence="3 10" id="KW-0235">DNA replication</keyword>